<name>A0ABN4JUL8_9BACL</name>
<reference evidence="1" key="1">
    <citation type="submission" date="2016-01" db="EMBL/GenBank/DDBJ databases">
        <title>Complete genome of Planococcus kocurri type strain.</title>
        <authorList>
            <person name="See-Too W.S."/>
        </authorList>
    </citation>
    <scope>NUCLEOTIDE SEQUENCE [LARGE SCALE GENOMIC DNA]</scope>
    <source>
        <strain evidence="1">ATCC 43650</strain>
    </source>
</reference>
<evidence type="ECO:0000313" key="1">
    <source>
        <dbReference type="EMBL" id="ALS78624.1"/>
    </source>
</evidence>
<gene>
    <name evidence="1" type="ORF">AUO94_08095</name>
</gene>
<evidence type="ECO:0000313" key="2">
    <source>
        <dbReference type="Proteomes" id="UP000065533"/>
    </source>
</evidence>
<sequence length="365" mass="42026">MPIFEDGDFGSWEKDTLEQCLTVVKSSDVFVLLVNKKAGAGQQLLQGNVTPTYLEYKAALAEKKHILTFVTPEIKKNFMYLKDDLERINQEFLETNHRLPDSPFDPFEKWIEKELNDGGFISNFLKIADPFVWAFLFDVYKDRNWLYEFDISESEKNAIKISELLSTSLRSVVDLIANREVLEQLQNQTSYLLNYAEQSLEMLSERNLITRNGKNDWSEFLTQAILFLNRPANIIQAATFNPTIVNTITGCFAASLYAYDQEDSLMCIGIAGDISAQNAFKLTESNVFVVDAYTKNEKLIAYREEKQTLYITEPLGESVLCLHFSLEEKWTEEQVIAYAEEIEHAIINKNEYFLDFIRLLIGGRI</sequence>
<evidence type="ECO:0008006" key="3">
    <source>
        <dbReference type="Google" id="ProtNLM"/>
    </source>
</evidence>
<dbReference type="Proteomes" id="UP000065533">
    <property type="component" value="Chromosome"/>
</dbReference>
<organism evidence="1 2">
    <name type="scientific">Planococcus kocurii</name>
    <dbReference type="NCBI Taxonomy" id="1374"/>
    <lineage>
        <taxon>Bacteria</taxon>
        <taxon>Bacillati</taxon>
        <taxon>Bacillota</taxon>
        <taxon>Bacilli</taxon>
        <taxon>Bacillales</taxon>
        <taxon>Caryophanaceae</taxon>
        <taxon>Planococcus</taxon>
    </lineage>
</organism>
<proteinExistence type="predicted"/>
<accession>A0ABN4JUL8</accession>
<protein>
    <recommendedName>
        <fullName evidence="3">DUF4062 domain-containing protein</fullName>
    </recommendedName>
</protein>
<keyword evidence="2" id="KW-1185">Reference proteome</keyword>
<dbReference type="EMBL" id="CP013661">
    <property type="protein sequence ID" value="ALS78624.1"/>
    <property type="molecule type" value="Genomic_DNA"/>
</dbReference>